<dbReference type="InterPro" id="IPR036638">
    <property type="entry name" value="HLH_DNA-bd_sf"/>
</dbReference>
<dbReference type="Pfam" id="PF00010">
    <property type="entry name" value="HLH"/>
    <property type="match status" value="1"/>
</dbReference>
<dbReference type="PANTHER" id="PTHR45855:SF72">
    <property type="entry name" value="HELIX LOOP HELIX DNA-BINDING DOMAIN PROTEIN"/>
    <property type="match status" value="1"/>
</dbReference>
<dbReference type="CDD" id="cd11445">
    <property type="entry name" value="bHLH_AtPIF_like"/>
    <property type="match status" value="1"/>
</dbReference>
<feature type="domain" description="BHLH" evidence="7">
    <location>
        <begin position="125"/>
        <end position="174"/>
    </location>
</feature>
<dbReference type="Gramene" id="XM_028344148.1">
    <property type="protein sequence ID" value="XP_028199949.1"/>
    <property type="gene ID" value="LOC114384481"/>
</dbReference>
<dbReference type="GO" id="GO:0003677">
    <property type="term" value="F:DNA binding"/>
    <property type="evidence" value="ECO:0007669"/>
    <property type="project" value="UniProtKB-KW"/>
</dbReference>
<evidence type="ECO:0000313" key="8">
    <source>
        <dbReference type="EMBL" id="KHN35691.1"/>
    </source>
</evidence>
<evidence type="ECO:0000256" key="2">
    <source>
        <dbReference type="ARBA" id="ARBA00023015"/>
    </source>
</evidence>
<gene>
    <name evidence="8" type="ORF">glysoja_037601</name>
</gene>
<sequence length="297" mass="32626">MAGDIGRALPPPDSEEFSTLFNQLLHNSPPLGMDPNHSPSDFTPHNTTININSNNNNNTVPSSPSNFNFSDPHHYIPASDATTFKQHNINHNNNHTPDFTSSHVEKSVEASKPVPPPRSSSKRSRAAEFHNLSEKRRRSRINEKMKALQNLIPNSNKTDKASMLDEAIEYLKQLQLQVQMLMMRNGLSLHPMSLPGGLRPMIMPQTGLNLDGSNGFQNSTCAIASSSNDESLVRHAFSFPKQCSISNKSIGVPSVKNIATSDTSSTFHPSIKDALYGNMPQPFMDTTKIGKPSPDVS</sequence>
<comment type="subcellular location">
    <subcellularLocation>
        <location evidence="1">Nucleus</location>
    </subcellularLocation>
</comment>
<dbReference type="Gene3D" id="4.10.280.10">
    <property type="entry name" value="Helix-loop-helix DNA-binding domain"/>
    <property type="match status" value="1"/>
</dbReference>
<evidence type="ECO:0000256" key="6">
    <source>
        <dbReference type="SAM" id="MobiDB-lite"/>
    </source>
</evidence>
<dbReference type="SUPFAM" id="SSF47459">
    <property type="entry name" value="HLH, helix-loop-helix DNA-binding domain"/>
    <property type="match status" value="1"/>
</dbReference>
<dbReference type="EMBL" id="KN648075">
    <property type="protein sequence ID" value="KHN35691.1"/>
    <property type="molecule type" value="Genomic_DNA"/>
</dbReference>
<evidence type="ECO:0000256" key="5">
    <source>
        <dbReference type="ARBA" id="ARBA00023242"/>
    </source>
</evidence>
<evidence type="ECO:0000256" key="4">
    <source>
        <dbReference type="ARBA" id="ARBA00023163"/>
    </source>
</evidence>
<keyword evidence="2" id="KW-0805">Transcription regulation</keyword>
<dbReference type="PANTHER" id="PTHR45855">
    <property type="entry name" value="TRANSCRIPTION FACTOR PIF1-RELATED"/>
    <property type="match status" value="1"/>
</dbReference>
<evidence type="ECO:0000256" key="3">
    <source>
        <dbReference type="ARBA" id="ARBA00023125"/>
    </source>
</evidence>
<dbReference type="AlphaFoldDB" id="A0A0B2RMD1"/>
<evidence type="ECO:0000256" key="1">
    <source>
        <dbReference type="ARBA" id="ARBA00004123"/>
    </source>
</evidence>
<feature type="compositionally biased region" description="Low complexity" evidence="6">
    <location>
        <begin position="46"/>
        <end position="70"/>
    </location>
</feature>
<dbReference type="FunFam" id="4.10.280.10:FF:000004">
    <property type="entry name" value="Basic helix-loop-helix transcription factor"/>
    <property type="match status" value="1"/>
</dbReference>
<organism evidence="8">
    <name type="scientific">Glycine soja</name>
    <name type="common">Wild soybean</name>
    <dbReference type="NCBI Taxonomy" id="3848"/>
    <lineage>
        <taxon>Eukaryota</taxon>
        <taxon>Viridiplantae</taxon>
        <taxon>Streptophyta</taxon>
        <taxon>Embryophyta</taxon>
        <taxon>Tracheophyta</taxon>
        <taxon>Spermatophyta</taxon>
        <taxon>Magnoliopsida</taxon>
        <taxon>eudicotyledons</taxon>
        <taxon>Gunneridae</taxon>
        <taxon>Pentapetalae</taxon>
        <taxon>rosids</taxon>
        <taxon>fabids</taxon>
        <taxon>Fabales</taxon>
        <taxon>Fabaceae</taxon>
        <taxon>Papilionoideae</taxon>
        <taxon>50 kb inversion clade</taxon>
        <taxon>NPAAA clade</taxon>
        <taxon>indigoferoid/millettioid clade</taxon>
        <taxon>Phaseoleae</taxon>
        <taxon>Glycine</taxon>
        <taxon>Glycine subgen. Soja</taxon>
    </lineage>
</organism>
<dbReference type="InterPro" id="IPR047265">
    <property type="entry name" value="PIF1-like_bHLH"/>
</dbReference>
<keyword evidence="4" id="KW-0804">Transcription</keyword>
<keyword evidence="5" id="KW-0539">Nucleus</keyword>
<dbReference type="GO" id="GO:0005634">
    <property type="term" value="C:nucleus"/>
    <property type="evidence" value="ECO:0007669"/>
    <property type="project" value="UniProtKB-SubCell"/>
</dbReference>
<name>A0A0B2RMD1_GLYSO</name>
<feature type="region of interest" description="Disordered" evidence="6">
    <location>
        <begin position="87"/>
        <end position="138"/>
    </location>
</feature>
<feature type="compositionally biased region" description="Basic and acidic residues" evidence="6">
    <location>
        <begin position="125"/>
        <end position="138"/>
    </location>
</feature>
<protein>
    <submittedName>
        <fullName evidence="8">Transcription factor SPATULA</fullName>
    </submittedName>
</protein>
<feature type="region of interest" description="Disordered" evidence="6">
    <location>
        <begin position="25"/>
        <end position="74"/>
    </location>
</feature>
<dbReference type="PROSITE" id="PS50888">
    <property type="entry name" value="BHLH"/>
    <property type="match status" value="1"/>
</dbReference>
<dbReference type="InterPro" id="IPR031066">
    <property type="entry name" value="bHLH_ALC-like_plant"/>
</dbReference>
<evidence type="ECO:0000259" key="7">
    <source>
        <dbReference type="PROSITE" id="PS50888"/>
    </source>
</evidence>
<dbReference type="SMR" id="A0A0B2RMD1"/>
<keyword evidence="3" id="KW-0238">DNA-binding</keyword>
<dbReference type="InterPro" id="IPR011598">
    <property type="entry name" value="bHLH_dom"/>
</dbReference>
<proteinExistence type="predicted"/>
<reference evidence="8" key="1">
    <citation type="submission" date="2014-07" db="EMBL/GenBank/DDBJ databases">
        <title>Identification of a novel salt tolerance gene in wild soybean by whole-genome sequencing.</title>
        <authorList>
            <person name="Lam H.-M."/>
            <person name="Qi X."/>
            <person name="Li M.-W."/>
            <person name="Liu X."/>
            <person name="Xie M."/>
            <person name="Ni M."/>
            <person name="Xu X."/>
        </authorList>
    </citation>
    <scope>NUCLEOTIDE SEQUENCE [LARGE SCALE GENOMIC DNA]</scope>
    <source>
        <tissue evidence="8">Root</tissue>
    </source>
</reference>
<dbReference type="Proteomes" id="UP000053555">
    <property type="component" value="Unassembled WGS sequence"/>
</dbReference>
<dbReference type="GO" id="GO:0046983">
    <property type="term" value="F:protein dimerization activity"/>
    <property type="evidence" value="ECO:0007669"/>
    <property type="project" value="InterPro"/>
</dbReference>
<feature type="compositionally biased region" description="Polar residues" evidence="6">
    <location>
        <begin position="87"/>
        <end position="102"/>
    </location>
</feature>
<dbReference type="SMART" id="SM00353">
    <property type="entry name" value="HLH"/>
    <property type="match status" value="1"/>
</dbReference>
<accession>A0A0B2RMD1</accession>